<evidence type="ECO:0000256" key="1">
    <source>
        <dbReference type="ARBA" id="ARBA00004370"/>
    </source>
</evidence>
<name>A0A843WEE8_COLES</name>
<proteinExistence type="predicted"/>
<accession>A0A843WEE8</accession>
<gene>
    <name evidence="9" type="ORF">Taro_038984</name>
</gene>
<dbReference type="GO" id="GO:0016020">
    <property type="term" value="C:membrane"/>
    <property type="evidence" value="ECO:0007669"/>
    <property type="project" value="UniProtKB-SubCell"/>
</dbReference>
<evidence type="ECO:0000259" key="8">
    <source>
        <dbReference type="PROSITE" id="PS51847"/>
    </source>
</evidence>
<feature type="compositionally biased region" description="Basic and acidic residues" evidence="6">
    <location>
        <begin position="597"/>
        <end position="618"/>
    </location>
</feature>
<sequence>MAKAMNGSEVLTQWVNPKYTERISVAQSVVSRQKSSPMASRRGLIIFRLEKVSGGLVPSCRHEGSWLLDVSAASLAVAVDRGSPAEQRWHHYRETADYINHVLVRQLISPVDLAFQRYCFPYHADFAFWVVAYNFAPERHSDGAGNGRPGGLDYSPCGHGAGIHLGCLLVQALPPRHIYGVPGISVNERYVTRLRRRLQFEERKHANQRRLLSDAETVRWLNHAVEKKKAVMQQLYLGRNPPVFTGIRVLNQSSDDDHLILELGMNFLSADDMSAILAVQLRKRLGFGMWAKMHITGMHIEGRVLVGVKFLRKWPFLGRLRLCFVEPPFFQMTVKPIFSHGLDVTEFPGIAGWLDKLLAIAFEETLVEPNMLVVDVEKFVSSPAEGWFSMYEKSAIAYVKLELLEAADMKPSDLNGLADPYVKGHLGPYRFQTKIQRKTLTPKWLEEFLIPITSWESANKLVLDVRDKDHIFDDTLGDYTVSIGELRGGQRHDMWLALKNIKMGRLHLAITVLEGAAAATVGAAAKVKECGNNEQKDNDEHLKVSEKTTSSEAAESESSPPVPETHMKTADEYEPIDIEGQERTGIWVHRPGSDISAKWEPRKGKNRRPDTELQREDADCTGSGRSMASVSQQSDGGSNDDNPNGNKVHPLGTIKKGVKKIGCLFHKSPRGESPTHSVECALPTPRPNLKEMNERNVAVKLVLDDNLPKDVGKDDAVSFKLSPEQEEAESPGKGRKREMAKGILKQVGKSANQLKSVLSRKGSSKSREGERPPKDVDSSSSNSSTGEESLPRSDKYNFIVDGTSMESASPSTEDKQALTDAEALSANVSTTEQKSSTAVMQSRGAEEDDSHGVDSPVDAKDLKRSPARNVSFRVPDQVQDVKTADFVPPVGHSSESSPRVST</sequence>
<evidence type="ECO:0000256" key="4">
    <source>
        <dbReference type="ARBA" id="ARBA00023121"/>
    </source>
</evidence>
<dbReference type="PANTHER" id="PTHR47042:SF4">
    <property type="entry name" value="OS02G0313700 PROTEIN"/>
    <property type="match status" value="1"/>
</dbReference>
<dbReference type="GO" id="GO:0008289">
    <property type="term" value="F:lipid binding"/>
    <property type="evidence" value="ECO:0007669"/>
    <property type="project" value="UniProtKB-KW"/>
</dbReference>
<evidence type="ECO:0000256" key="3">
    <source>
        <dbReference type="ARBA" id="ARBA00023055"/>
    </source>
</evidence>
<keyword evidence="3" id="KW-0445">Lipid transport</keyword>
<feature type="domain" description="C2" evidence="7">
    <location>
        <begin position="382"/>
        <end position="496"/>
    </location>
</feature>
<dbReference type="AlphaFoldDB" id="A0A843WEE8"/>
<feature type="domain" description="SMP-LTD" evidence="8">
    <location>
        <begin position="184"/>
        <end position="377"/>
    </location>
</feature>
<keyword evidence="2" id="KW-0813">Transport</keyword>
<evidence type="ECO:0000259" key="7">
    <source>
        <dbReference type="PROSITE" id="PS50004"/>
    </source>
</evidence>
<dbReference type="PROSITE" id="PS51847">
    <property type="entry name" value="SMP"/>
    <property type="match status" value="1"/>
</dbReference>
<protein>
    <recommendedName>
        <fullName evidence="11">C2 domain-containing protein</fullName>
    </recommendedName>
</protein>
<dbReference type="Pfam" id="PF00168">
    <property type="entry name" value="C2"/>
    <property type="match status" value="1"/>
</dbReference>
<dbReference type="InterPro" id="IPR000008">
    <property type="entry name" value="C2_dom"/>
</dbReference>
<evidence type="ECO:0000313" key="9">
    <source>
        <dbReference type="EMBL" id="MQM06166.1"/>
    </source>
</evidence>
<feature type="compositionally biased region" description="Low complexity" evidence="6">
    <location>
        <begin position="547"/>
        <end position="559"/>
    </location>
</feature>
<keyword evidence="4" id="KW-0446">Lipid-binding</keyword>
<dbReference type="GO" id="GO:0006869">
    <property type="term" value="P:lipid transport"/>
    <property type="evidence" value="ECO:0007669"/>
    <property type="project" value="UniProtKB-KW"/>
</dbReference>
<feature type="region of interest" description="Disordered" evidence="6">
    <location>
        <begin position="665"/>
        <end position="902"/>
    </location>
</feature>
<dbReference type="Proteomes" id="UP000652761">
    <property type="component" value="Unassembled WGS sequence"/>
</dbReference>
<dbReference type="InterPro" id="IPR035892">
    <property type="entry name" value="C2_domain_sf"/>
</dbReference>
<feature type="compositionally biased region" description="Basic and acidic residues" evidence="6">
    <location>
        <begin position="765"/>
        <end position="777"/>
    </location>
</feature>
<feature type="compositionally biased region" description="Polar residues" evidence="6">
    <location>
        <begin position="893"/>
        <end position="902"/>
    </location>
</feature>
<dbReference type="OrthoDB" id="270970at2759"/>
<dbReference type="CDD" id="cd00030">
    <property type="entry name" value="C2"/>
    <property type="match status" value="1"/>
</dbReference>
<dbReference type="PROSITE" id="PS50004">
    <property type="entry name" value="C2"/>
    <property type="match status" value="1"/>
</dbReference>
<feature type="compositionally biased region" description="Polar residues" evidence="6">
    <location>
        <begin position="826"/>
        <end position="840"/>
    </location>
</feature>
<feature type="compositionally biased region" description="Basic and acidic residues" evidence="6">
    <location>
        <begin position="533"/>
        <end position="546"/>
    </location>
</feature>
<dbReference type="InterPro" id="IPR052847">
    <property type="entry name" value="Ext_Synaptotagmin/KAHRP-like"/>
</dbReference>
<dbReference type="SMART" id="SM00239">
    <property type="entry name" value="C2"/>
    <property type="match status" value="1"/>
</dbReference>
<evidence type="ECO:0000256" key="2">
    <source>
        <dbReference type="ARBA" id="ARBA00022448"/>
    </source>
</evidence>
<feature type="compositionally biased region" description="Low complexity" evidence="6">
    <location>
        <begin position="634"/>
        <end position="646"/>
    </location>
</feature>
<comment type="subcellular location">
    <subcellularLocation>
        <location evidence="1">Membrane</location>
    </subcellularLocation>
</comment>
<keyword evidence="5" id="KW-0472">Membrane</keyword>
<reference evidence="9" key="1">
    <citation type="submission" date="2017-07" db="EMBL/GenBank/DDBJ databases">
        <title>Taro Niue Genome Assembly and Annotation.</title>
        <authorList>
            <person name="Atibalentja N."/>
            <person name="Keating K."/>
            <person name="Fields C.J."/>
        </authorList>
    </citation>
    <scope>NUCLEOTIDE SEQUENCE</scope>
    <source>
        <strain evidence="9">Niue_2</strain>
        <tissue evidence="9">Leaf</tissue>
    </source>
</reference>
<keyword evidence="10" id="KW-1185">Reference proteome</keyword>
<dbReference type="EMBL" id="NMUH01003556">
    <property type="protein sequence ID" value="MQM06166.1"/>
    <property type="molecule type" value="Genomic_DNA"/>
</dbReference>
<evidence type="ECO:0008006" key="11">
    <source>
        <dbReference type="Google" id="ProtNLM"/>
    </source>
</evidence>
<evidence type="ECO:0000256" key="5">
    <source>
        <dbReference type="ARBA" id="ARBA00023136"/>
    </source>
</evidence>
<evidence type="ECO:0000313" key="10">
    <source>
        <dbReference type="Proteomes" id="UP000652761"/>
    </source>
</evidence>
<feature type="compositionally biased region" description="Basic and acidic residues" evidence="6">
    <location>
        <begin position="702"/>
        <end position="717"/>
    </location>
</feature>
<dbReference type="InterPro" id="IPR031468">
    <property type="entry name" value="SMP_LBD"/>
</dbReference>
<dbReference type="CDD" id="cd21669">
    <property type="entry name" value="SMP_SF"/>
    <property type="match status" value="1"/>
</dbReference>
<organism evidence="9 10">
    <name type="scientific">Colocasia esculenta</name>
    <name type="common">Wild taro</name>
    <name type="synonym">Arum esculentum</name>
    <dbReference type="NCBI Taxonomy" id="4460"/>
    <lineage>
        <taxon>Eukaryota</taxon>
        <taxon>Viridiplantae</taxon>
        <taxon>Streptophyta</taxon>
        <taxon>Embryophyta</taxon>
        <taxon>Tracheophyta</taxon>
        <taxon>Spermatophyta</taxon>
        <taxon>Magnoliopsida</taxon>
        <taxon>Liliopsida</taxon>
        <taxon>Araceae</taxon>
        <taxon>Aroideae</taxon>
        <taxon>Colocasieae</taxon>
        <taxon>Colocasia</taxon>
    </lineage>
</organism>
<feature type="compositionally biased region" description="Polar residues" evidence="6">
    <location>
        <begin position="623"/>
        <end position="633"/>
    </location>
</feature>
<feature type="region of interest" description="Disordered" evidence="6">
    <location>
        <begin position="533"/>
        <end position="653"/>
    </location>
</feature>
<dbReference type="Gene3D" id="2.60.40.150">
    <property type="entry name" value="C2 domain"/>
    <property type="match status" value="1"/>
</dbReference>
<comment type="caution">
    <text evidence="9">The sequence shown here is derived from an EMBL/GenBank/DDBJ whole genome shotgun (WGS) entry which is preliminary data.</text>
</comment>
<dbReference type="SUPFAM" id="SSF49562">
    <property type="entry name" value="C2 domain (Calcium/lipid-binding domain, CaLB)"/>
    <property type="match status" value="1"/>
</dbReference>
<evidence type="ECO:0000256" key="6">
    <source>
        <dbReference type="SAM" id="MobiDB-lite"/>
    </source>
</evidence>
<dbReference type="PANTHER" id="PTHR47042">
    <property type="entry name" value="C2 DOMAIN-CONTAINING PROTEIN-LIKE"/>
    <property type="match status" value="1"/>
</dbReference>